<protein>
    <submittedName>
        <fullName evidence="1">Bacteriocin-like protein</fullName>
    </submittedName>
</protein>
<proteinExistence type="predicted"/>
<reference evidence="1 2" key="1">
    <citation type="submission" date="2019-03" db="EMBL/GenBank/DDBJ databases">
        <title>Genomic Encyclopedia of Type Strains, Phase IV (KMG-IV): sequencing the most valuable type-strain genomes for metagenomic binning, comparative biology and taxonomic classification.</title>
        <authorList>
            <person name="Goeker M."/>
        </authorList>
    </citation>
    <scope>NUCLEOTIDE SEQUENCE [LARGE SCALE GENOMIC DNA]</scope>
    <source>
        <strain evidence="1 2">DSM 100059</strain>
    </source>
</reference>
<dbReference type="AlphaFoldDB" id="A0A4R8DUZ0"/>
<gene>
    <name evidence="1" type="ORF">EDB95_3046</name>
</gene>
<comment type="caution">
    <text evidence="1">The sequence shown here is derived from an EMBL/GenBank/DDBJ whole genome shotgun (WGS) entry which is preliminary data.</text>
</comment>
<name>A0A4R8DUZ0_9BACT</name>
<dbReference type="EMBL" id="SODV01000001">
    <property type="protein sequence ID" value="TDX01999.1"/>
    <property type="molecule type" value="Genomic_DNA"/>
</dbReference>
<evidence type="ECO:0000313" key="2">
    <source>
        <dbReference type="Proteomes" id="UP000294498"/>
    </source>
</evidence>
<dbReference type="RefSeq" id="WP_162852620.1">
    <property type="nucleotide sequence ID" value="NZ_SODV01000001.1"/>
</dbReference>
<keyword evidence="2" id="KW-1185">Reference proteome</keyword>
<organism evidence="1 2">
    <name type="scientific">Dinghuibacter silviterrae</name>
    <dbReference type="NCBI Taxonomy" id="1539049"/>
    <lineage>
        <taxon>Bacteria</taxon>
        <taxon>Pseudomonadati</taxon>
        <taxon>Bacteroidota</taxon>
        <taxon>Chitinophagia</taxon>
        <taxon>Chitinophagales</taxon>
        <taxon>Chitinophagaceae</taxon>
        <taxon>Dinghuibacter</taxon>
    </lineage>
</organism>
<accession>A0A4R8DUZ0</accession>
<sequence>MELLTKKEMKGIIGGYYPCKVTTDCPDYCTGNLVEGYICESGVCKYIICP</sequence>
<evidence type="ECO:0000313" key="1">
    <source>
        <dbReference type="EMBL" id="TDX01999.1"/>
    </source>
</evidence>
<dbReference type="Proteomes" id="UP000294498">
    <property type="component" value="Unassembled WGS sequence"/>
</dbReference>